<dbReference type="Proteomes" id="UP000216352">
    <property type="component" value="Unassembled WGS sequence"/>
</dbReference>
<gene>
    <name evidence="2" type="ORF">BLEM_2207</name>
</gene>
<accession>A0A261FKN4</accession>
<feature type="domain" description="HTH LytTR-type" evidence="1">
    <location>
        <begin position="162"/>
        <end position="250"/>
    </location>
</feature>
<dbReference type="STRING" id="1603886.GCA_001895165_02323"/>
<dbReference type="EMBL" id="MWWX01000020">
    <property type="protein sequence ID" value="OZG59732.1"/>
    <property type="molecule type" value="Genomic_DNA"/>
</dbReference>
<dbReference type="SMART" id="SM00850">
    <property type="entry name" value="LytTR"/>
    <property type="match status" value="1"/>
</dbReference>
<organism evidence="2 3">
    <name type="scientific">Bifidobacterium lemurum</name>
    <dbReference type="NCBI Taxonomy" id="1603886"/>
    <lineage>
        <taxon>Bacteria</taxon>
        <taxon>Bacillati</taxon>
        <taxon>Actinomycetota</taxon>
        <taxon>Actinomycetes</taxon>
        <taxon>Bifidobacteriales</taxon>
        <taxon>Bifidobacteriaceae</taxon>
        <taxon>Bifidobacterium</taxon>
    </lineage>
</organism>
<dbReference type="PROSITE" id="PS50930">
    <property type="entry name" value="HTH_LYTTR"/>
    <property type="match status" value="1"/>
</dbReference>
<dbReference type="InterPro" id="IPR046947">
    <property type="entry name" value="LytR-like"/>
</dbReference>
<dbReference type="SUPFAM" id="SSF52172">
    <property type="entry name" value="CheY-like"/>
    <property type="match status" value="1"/>
</dbReference>
<comment type="caution">
    <text evidence="2">The sequence shown here is derived from an EMBL/GenBank/DDBJ whole genome shotgun (WGS) entry which is preliminary data.</text>
</comment>
<dbReference type="Gene3D" id="2.40.50.1020">
    <property type="entry name" value="LytTr DNA-binding domain"/>
    <property type="match status" value="1"/>
</dbReference>
<dbReference type="PANTHER" id="PTHR37299:SF1">
    <property type="entry name" value="STAGE 0 SPORULATION PROTEIN A HOMOLOG"/>
    <property type="match status" value="1"/>
</dbReference>
<protein>
    <submittedName>
        <fullName evidence="2">DNA-binding response regulator</fullName>
    </submittedName>
</protein>
<proteinExistence type="predicted"/>
<dbReference type="GO" id="GO:0000156">
    <property type="term" value="F:phosphorelay response regulator activity"/>
    <property type="evidence" value="ECO:0007669"/>
    <property type="project" value="InterPro"/>
</dbReference>
<keyword evidence="2" id="KW-0238">DNA-binding</keyword>
<dbReference type="GO" id="GO:0003677">
    <property type="term" value="F:DNA binding"/>
    <property type="evidence" value="ECO:0007669"/>
    <property type="project" value="UniProtKB-KW"/>
</dbReference>
<dbReference type="AlphaFoldDB" id="A0A261FKN4"/>
<sequence length="256" mass="28438">MSTDNERTHPGAVVSVAVALADAAERETVCAMLRRYADEHRHIAFDIYEMDQASQLLASYSAFIDLLVLDGSRGADGMEMARSIRRMGGNPAIAFIADDLRDAVLGYEVDACGYIMRPRRALREAEARYRECAAVFDRCMDRLARSGGKTLLFAQCGRCLRVPVDDVVYVESRDRLITVHTVGGDFLFKDSIARLGERLSSFGFAQCSSGCLVNLRHVSAVNGDVCVVRRSLRLPIARRRRSLFRQAVSEYFTPAA</sequence>
<name>A0A261FKN4_9BIFI</name>
<dbReference type="OrthoDB" id="236568at2"/>
<dbReference type="PANTHER" id="PTHR37299">
    <property type="entry name" value="TRANSCRIPTIONAL REGULATOR-RELATED"/>
    <property type="match status" value="1"/>
</dbReference>
<evidence type="ECO:0000313" key="3">
    <source>
        <dbReference type="Proteomes" id="UP000216352"/>
    </source>
</evidence>
<dbReference type="InterPro" id="IPR007492">
    <property type="entry name" value="LytTR_DNA-bd_dom"/>
</dbReference>
<evidence type="ECO:0000259" key="1">
    <source>
        <dbReference type="PROSITE" id="PS50930"/>
    </source>
</evidence>
<reference evidence="2 3" key="1">
    <citation type="journal article" date="2017" name="BMC Genomics">
        <title>Comparative genomic and phylogenomic analyses of the Bifidobacteriaceae family.</title>
        <authorList>
            <person name="Lugli G.A."/>
            <person name="Milani C."/>
            <person name="Turroni F."/>
            <person name="Duranti S."/>
            <person name="Mancabelli L."/>
            <person name="Mangifesta M."/>
            <person name="Ferrario C."/>
            <person name="Modesto M."/>
            <person name="Mattarelli P."/>
            <person name="Jiri K."/>
            <person name="van Sinderen D."/>
            <person name="Ventura M."/>
        </authorList>
    </citation>
    <scope>NUCLEOTIDE SEQUENCE [LARGE SCALE GENOMIC DNA]</scope>
    <source>
        <strain evidence="2 3">DSM 28807</strain>
    </source>
</reference>
<dbReference type="Pfam" id="PF04397">
    <property type="entry name" value="LytTR"/>
    <property type="match status" value="1"/>
</dbReference>
<evidence type="ECO:0000313" key="2">
    <source>
        <dbReference type="EMBL" id="OZG59732.1"/>
    </source>
</evidence>
<dbReference type="Gene3D" id="3.40.50.2300">
    <property type="match status" value="1"/>
</dbReference>
<dbReference type="RefSeq" id="WP_072727151.1">
    <property type="nucleotide sequence ID" value="NZ_BDIS01000042.1"/>
</dbReference>
<dbReference type="InterPro" id="IPR011006">
    <property type="entry name" value="CheY-like_superfamily"/>
</dbReference>
<keyword evidence="3" id="KW-1185">Reference proteome</keyword>